<feature type="domain" description="Histidine kinase" evidence="12">
    <location>
        <begin position="279"/>
        <end position="494"/>
    </location>
</feature>
<accession>A0A1Y6C1S5</accession>
<evidence type="ECO:0000256" key="7">
    <source>
        <dbReference type="ARBA" id="ARBA00022840"/>
    </source>
</evidence>
<feature type="region of interest" description="Disordered" evidence="10">
    <location>
        <begin position="492"/>
        <end position="513"/>
    </location>
</feature>
<dbReference type="PRINTS" id="PR00344">
    <property type="entry name" value="BCTRLSENSOR"/>
</dbReference>
<organism evidence="13 14">
    <name type="scientific">Pseudobacteriovorax antillogorgiicola</name>
    <dbReference type="NCBI Taxonomy" id="1513793"/>
    <lineage>
        <taxon>Bacteria</taxon>
        <taxon>Pseudomonadati</taxon>
        <taxon>Bdellovibrionota</taxon>
        <taxon>Oligoflexia</taxon>
        <taxon>Oligoflexales</taxon>
        <taxon>Pseudobacteriovoracaceae</taxon>
        <taxon>Pseudobacteriovorax</taxon>
    </lineage>
</organism>
<evidence type="ECO:0000256" key="2">
    <source>
        <dbReference type="ARBA" id="ARBA00012438"/>
    </source>
</evidence>
<evidence type="ECO:0000256" key="6">
    <source>
        <dbReference type="ARBA" id="ARBA00022777"/>
    </source>
</evidence>
<evidence type="ECO:0000256" key="9">
    <source>
        <dbReference type="SAM" id="Coils"/>
    </source>
</evidence>
<protein>
    <recommendedName>
        <fullName evidence="2">histidine kinase</fullName>
        <ecNumber evidence="2">2.7.13.3</ecNumber>
    </recommendedName>
</protein>
<dbReference type="Pfam" id="PF17149">
    <property type="entry name" value="CHASE5"/>
    <property type="match status" value="1"/>
</dbReference>
<evidence type="ECO:0000259" key="12">
    <source>
        <dbReference type="PROSITE" id="PS50109"/>
    </source>
</evidence>
<proteinExistence type="predicted"/>
<evidence type="ECO:0000256" key="1">
    <source>
        <dbReference type="ARBA" id="ARBA00000085"/>
    </source>
</evidence>
<dbReference type="SMART" id="SM00387">
    <property type="entry name" value="HATPase_c"/>
    <property type="match status" value="1"/>
</dbReference>
<dbReference type="PANTHER" id="PTHR43065:SF10">
    <property type="entry name" value="PEROXIDE STRESS-ACTIVATED HISTIDINE KINASE MAK3"/>
    <property type="match status" value="1"/>
</dbReference>
<dbReference type="STRING" id="1513793.SAMN06296036_11226"/>
<evidence type="ECO:0000256" key="5">
    <source>
        <dbReference type="ARBA" id="ARBA00022741"/>
    </source>
</evidence>
<evidence type="ECO:0000313" key="13">
    <source>
        <dbReference type="EMBL" id="SMF39650.1"/>
    </source>
</evidence>
<name>A0A1Y6C1S5_9BACT</name>
<dbReference type="PROSITE" id="PS50109">
    <property type="entry name" value="HIS_KIN"/>
    <property type="match status" value="1"/>
</dbReference>
<reference evidence="14" key="1">
    <citation type="submission" date="2017-04" db="EMBL/GenBank/DDBJ databases">
        <authorList>
            <person name="Varghese N."/>
            <person name="Submissions S."/>
        </authorList>
    </citation>
    <scope>NUCLEOTIDE SEQUENCE [LARGE SCALE GENOMIC DNA]</scope>
    <source>
        <strain evidence="14">RKEM611</strain>
    </source>
</reference>
<feature type="transmembrane region" description="Helical" evidence="11">
    <location>
        <begin position="148"/>
        <end position="170"/>
    </location>
</feature>
<dbReference type="InterPro" id="IPR005467">
    <property type="entry name" value="His_kinase_dom"/>
</dbReference>
<keyword evidence="14" id="KW-1185">Reference proteome</keyword>
<evidence type="ECO:0000256" key="8">
    <source>
        <dbReference type="ARBA" id="ARBA00023012"/>
    </source>
</evidence>
<dbReference type="InterPro" id="IPR036890">
    <property type="entry name" value="HATPase_C_sf"/>
</dbReference>
<comment type="catalytic activity">
    <reaction evidence="1">
        <text>ATP + protein L-histidine = ADP + protein N-phospho-L-histidine.</text>
        <dbReference type="EC" id="2.7.13.3"/>
    </reaction>
</comment>
<dbReference type="InterPro" id="IPR004358">
    <property type="entry name" value="Sig_transdc_His_kin-like_C"/>
</dbReference>
<keyword evidence="11" id="KW-1133">Transmembrane helix</keyword>
<sequence>MVPFIRQRNISLSYRLLAGVLLGSSVLTFFITLFSLWLDYQQGVRRIEGKLSQIETLYLPGITQSLWDLNDDHVDLNLNGIINLGDIPYAYIETQGVIQYSSGTMPGENQKSIRFPVIYKRDKTRYDLGTLVAVASLDGVVDRLINQALFVFASSFVKTLILSAFMLILFHQVVTRHLLKISSYLKKNHFLRPSKSSRLVLDKKSAYGDELDQVVQAINQMHQEINQHFSYREKAEQELRRLNSSLEEEVKRRIKENERQQINMQNAARLSSLGEMAGSIAHEINNPLTIISGYVSMLRRGLKTKSLPEPQMEYIGERVESTIERITTIIQGLLRLSRDTQKEKLKVQAVNPIVKDALAICREKFSSRGIDIRMTIADEALLAPCKPVEIGQVVINLLNNAYDEVIKHTSPWVEVCLKAHEDKVILTVTDSGLGIPEHLRPKLLEPFFTTKPLGKGTGLGLSISRAIAEDHQGRLYLDEQWPNTRFVLELPSKEHADANPTPTPEPARWHQIH</sequence>
<dbReference type="PANTHER" id="PTHR43065">
    <property type="entry name" value="SENSOR HISTIDINE KINASE"/>
    <property type="match status" value="1"/>
</dbReference>
<keyword evidence="7" id="KW-0067">ATP-binding</keyword>
<dbReference type="GO" id="GO:0005524">
    <property type="term" value="F:ATP binding"/>
    <property type="evidence" value="ECO:0007669"/>
    <property type="project" value="UniProtKB-KW"/>
</dbReference>
<evidence type="ECO:0000256" key="10">
    <source>
        <dbReference type="SAM" id="MobiDB-lite"/>
    </source>
</evidence>
<dbReference type="SMART" id="SM00388">
    <property type="entry name" value="HisKA"/>
    <property type="match status" value="1"/>
</dbReference>
<feature type="coiled-coil region" evidence="9">
    <location>
        <begin position="232"/>
        <end position="263"/>
    </location>
</feature>
<dbReference type="CDD" id="cd00082">
    <property type="entry name" value="HisKA"/>
    <property type="match status" value="1"/>
</dbReference>
<dbReference type="InterPro" id="IPR003661">
    <property type="entry name" value="HisK_dim/P_dom"/>
</dbReference>
<dbReference type="SUPFAM" id="SSF47384">
    <property type="entry name" value="Homodimeric domain of signal transducing histidine kinase"/>
    <property type="match status" value="1"/>
</dbReference>
<dbReference type="Pfam" id="PF02518">
    <property type="entry name" value="HATPase_c"/>
    <property type="match status" value="1"/>
</dbReference>
<keyword evidence="3" id="KW-0597">Phosphoprotein</keyword>
<keyword evidence="11" id="KW-0812">Transmembrane</keyword>
<dbReference type="InterPro" id="IPR003594">
    <property type="entry name" value="HATPase_dom"/>
</dbReference>
<keyword evidence="9" id="KW-0175">Coiled coil</keyword>
<keyword evidence="11" id="KW-0472">Membrane</keyword>
<evidence type="ECO:0000256" key="4">
    <source>
        <dbReference type="ARBA" id="ARBA00022679"/>
    </source>
</evidence>
<dbReference type="Gene3D" id="3.30.565.10">
    <property type="entry name" value="Histidine kinase-like ATPase, C-terminal domain"/>
    <property type="match status" value="1"/>
</dbReference>
<dbReference type="Proteomes" id="UP000192907">
    <property type="component" value="Unassembled WGS sequence"/>
</dbReference>
<evidence type="ECO:0000313" key="14">
    <source>
        <dbReference type="Proteomes" id="UP000192907"/>
    </source>
</evidence>
<keyword evidence="6" id="KW-0418">Kinase</keyword>
<feature type="transmembrane region" description="Helical" evidence="11">
    <location>
        <begin position="12"/>
        <end position="38"/>
    </location>
</feature>
<gene>
    <name evidence="13" type="ORF">SAMN06296036_11226</name>
</gene>
<dbReference type="Pfam" id="PF00512">
    <property type="entry name" value="HisKA"/>
    <property type="match status" value="1"/>
</dbReference>
<keyword evidence="8" id="KW-0902">Two-component regulatory system</keyword>
<dbReference type="Gene3D" id="1.10.287.130">
    <property type="match status" value="1"/>
</dbReference>
<keyword evidence="5" id="KW-0547">Nucleotide-binding</keyword>
<evidence type="ECO:0000256" key="3">
    <source>
        <dbReference type="ARBA" id="ARBA00022553"/>
    </source>
</evidence>
<dbReference type="InterPro" id="IPR033414">
    <property type="entry name" value="Sensor_dom"/>
</dbReference>
<dbReference type="InterPro" id="IPR036097">
    <property type="entry name" value="HisK_dim/P_sf"/>
</dbReference>
<dbReference type="EMBL" id="FWZT01000012">
    <property type="protein sequence ID" value="SMF39650.1"/>
    <property type="molecule type" value="Genomic_DNA"/>
</dbReference>
<evidence type="ECO:0000256" key="11">
    <source>
        <dbReference type="SAM" id="Phobius"/>
    </source>
</evidence>
<keyword evidence="4" id="KW-0808">Transferase</keyword>
<dbReference type="AlphaFoldDB" id="A0A1Y6C1S5"/>
<dbReference type="SUPFAM" id="SSF55874">
    <property type="entry name" value="ATPase domain of HSP90 chaperone/DNA topoisomerase II/histidine kinase"/>
    <property type="match status" value="1"/>
</dbReference>
<dbReference type="EC" id="2.7.13.3" evidence="2"/>
<dbReference type="GO" id="GO:0000155">
    <property type="term" value="F:phosphorelay sensor kinase activity"/>
    <property type="evidence" value="ECO:0007669"/>
    <property type="project" value="InterPro"/>
</dbReference>